<evidence type="ECO:0000313" key="8">
    <source>
        <dbReference type="EMBL" id="CAK9252506.1"/>
    </source>
</evidence>
<feature type="compositionally biased region" description="Basic and acidic residues" evidence="6">
    <location>
        <begin position="627"/>
        <end position="640"/>
    </location>
</feature>
<dbReference type="InterPro" id="IPR006186">
    <property type="entry name" value="Ser/Thr-sp_prot-phosphatase"/>
</dbReference>
<evidence type="ECO:0000256" key="5">
    <source>
        <dbReference type="ARBA" id="ARBA00023211"/>
    </source>
</evidence>
<accession>A0ABP0VF70</accession>
<dbReference type="PANTHER" id="PTHR45668">
    <property type="entry name" value="SERINE/THREONINE-PROTEIN PHOSPHATASE 5-RELATED"/>
    <property type="match status" value="1"/>
</dbReference>
<dbReference type="InterPro" id="IPR004843">
    <property type="entry name" value="Calcineurin-like_PHP"/>
</dbReference>
<feature type="compositionally biased region" description="Polar residues" evidence="6">
    <location>
        <begin position="826"/>
        <end position="850"/>
    </location>
</feature>
<dbReference type="Proteomes" id="UP001497444">
    <property type="component" value="Unassembled WGS sequence"/>
</dbReference>
<feature type="domain" description="EF-hand" evidence="7">
    <location>
        <begin position="734"/>
        <end position="769"/>
    </location>
</feature>
<protein>
    <recommendedName>
        <fullName evidence="7">EF-hand domain-containing protein</fullName>
    </recommendedName>
</protein>
<keyword evidence="9" id="KW-1185">Reference proteome</keyword>
<evidence type="ECO:0000313" key="9">
    <source>
        <dbReference type="Proteomes" id="UP001497444"/>
    </source>
</evidence>
<keyword evidence="3" id="KW-0479">Metal-binding</keyword>
<dbReference type="InterPro" id="IPR002048">
    <property type="entry name" value="EF_hand_dom"/>
</dbReference>
<organism evidence="8 9">
    <name type="scientific">Sphagnum jensenii</name>
    <dbReference type="NCBI Taxonomy" id="128206"/>
    <lineage>
        <taxon>Eukaryota</taxon>
        <taxon>Viridiplantae</taxon>
        <taxon>Streptophyta</taxon>
        <taxon>Embryophyta</taxon>
        <taxon>Bryophyta</taxon>
        <taxon>Sphagnophytina</taxon>
        <taxon>Sphagnopsida</taxon>
        <taxon>Sphagnales</taxon>
        <taxon>Sphagnaceae</taxon>
        <taxon>Sphagnum</taxon>
    </lineage>
</organism>
<evidence type="ECO:0000256" key="6">
    <source>
        <dbReference type="SAM" id="MobiDB-lite"/>
    </source>
</evidence>
<dbReference type="Gene3D" id="1.10.238.10">
    <property type="entry name" value="EF-hand"/>
    <property type="match status" value="1"/>
</dbReference>
<evidence type="ECO:0000256" key="2">
    <source>
        <dbReference type="ARBA" id="ARBA00008294"/>
    </source>
</evidence>
<feature type="region of interest" description="Disordered" evidence="6">
    <location>
        <begin position="693"/>
        <end position="720"/>
    </location>
</feature>
<sequence>MFDFSRIAISSHLEQNISLEAVIPDDRLLCFELPPGPVTPYSADLVLALYRRRGKLTMDSLHKLLRIAYKRLKSMGNTSRVIVRPCDRVVVVGDLHGQLADLLHILEEAGLPTPLSGAPSKAPCDPGLPSTLALGKDGGAAASVAATVVPVPGCTKYIFNGDFVDRGPEGVEVTAVLLALFCAYPGAAVEAECRTKYDNLTFGMFVEVFQQLPLFTLIEEQVLILHGGLFHSPDATLKDMNSIKRDTFQLTDMHQDAVSTDVVPRYERAEFLRQMQRDALWSDPNPLPGWHLNPRGAGVGFGPDVTESFLRRNKLHMVVRSHECVRTGFDRPFADTPHEDLLCTVFSASNYYGAGNTAAYLVFERGSASAKDKSYYRVPSSELRYSVHYFITDGGDDEEDAKTVAPHDISSSLGQTLYDLVLSNKSALLTEFRRIDTAGSGRVSRTAWAEAMHRVARTQMQLQWLAMFPIIVPPDCCVQESEGPTAAVLVVYERFLDSFSATFDYEDFHAAQTSRILGGQGISPTGSAEFLVEADKLGLVSMHVAQRPVSGVLTGIDVDGALPMPTSPTGRAALSPSSSVKQLSSKVAGTSIKGKKIVSISQNDLNAMARSTSWSSSSTGGDMSPAAERRMMHSDSEGIKTTETIDGPRFKLNMAPGVSNTEGASVDIAPSSSNAGEASGEVNRAGGDYFIAGELSPGKDREDEVSEEEEEEQAQREYEDEVQISGSVVEALYSHHRLLETVFRFFDTDGTGTISHEEFRRGCEVLNSALPPEGRIQGIDQLLRVMDVSGTGEVDINEFFEMFRLSDAHLNISAKLGLVSAESPKSKTSTSFSGTVSEAVSPSSNTNVVP</sequence>
<keyword evidence="5" id="KW-0464">Manganese</keyword>
<dbReference type="Gene3D" id="3.60.21.10">
    <property type="match status" value="1"/>
</dbReference>
<evidence type="ECO:0000256" key="4">
    <source>
        <dbReference type="ARBA" id="ARBA00022837"/>
    </source>
</evidence>
<feature type="domain" description="EF-hand" evidence="7">
    <location>
        <begin position="774"/>
        <end position="809"/>
    </location>
</feature>
<proteinExistence type="inferred from homology"/>
<dbReference type="PROSITE" id="PS50222">
    <property type="entry name" value="EF_HAND_2"/>
    <property type="match status" value="2"/>
</dbReference>
<dbReference type="InterPro" id="IPR011992">
    <property type="entry name" value="EF-hand-dom_pair"/>
</dbReference>
<feature type="region of interest" description="Disordered" evidence="6">
    <location>
        <begin position="824"/>
        <end position="850"/>
    </location>
</feature>
<feature type="region of interest" description="Disordered" evidence="6">
    <location>
        <begin position="609"/>
        <end position="651"/>
    </location>
</feature>
<dbReference type="PANTHER" id="PTHR45668:SF5">
    <property type="entry name" value="SERINE_THREONINE-PROTEIN PHOSPHATASE 5"/>
    <property type="match status" value="1"/>
</dbReference>
<dbReference type="Pfam" id="PF00149">
    <property type="entry name" value="Metallophos"/>
    <property type="match status" value="1"/>
</dbReference>
<keyword evidence="4" id="KW-0106">Calcium</keyword>
<comment type="similarity">
    <text evidence="2">Belongs to the PPP phosphatase family.</text>
</comment>
<name>A0ABP0VF70_9BRYO</name>
<dbReference type="InterPro" id="IPR051134">
    <property type="entry name" value="PPP_phosphatase"/>
</dbReference>
<dbReference type="EMBL" id="CAXAQS010000641">
    <property type="protein sequence ID" value="CAK9252506.1"/>
    <property type="molecule type" value="Genomic_DNA"/>
</dbReference>
<dbReference type="SUPFAM" id="SSF47473">
    <property type="entry name" value="EF-hand"/>
    <property type="match status" value="1"/>
</dbReference>
<dbReference type="PRINTS" id="PR00114">
    <property type="entry name" value="STPHPHTASE"/>
</dbReference>
<dbReference type="CDD" id="cd00051">
    <property type="entry name" value="EFh"/>
    <property type="match status" value="1"/>
</dbReference>
<dbReference type="Pfam" id="PF13499">
    <property type="entry name" value="EF-hand_7"/>
    <property type="match status" value="1"/>
</dbReference>
<dbReference type="InterPro" id="IPR018247">
    <property type="entry name" value="EF_Hand_1_Ca_BS"/>
</dbReference>
<feature type="compositionally biased region" description="Acidic residues" evidence="6">
    <location>
        <begin position="703"/>
        <end position="720"/>
    </location>
</feature>
<dbReference type="SMART" id="SM00054">
    <property type="entry name" value="EFh"/>
    <property type="match status" value="3"/>
</dbReference>
<dbReference type="InterPro" id="IPR029052">
    <property type="entry name" value="Metallo-depent_PP-like"/>
</dbReference>
<dbReference type="SUPFAM" id="SSF56300">
    <property type="entry name" value="Metallo-dependent phosphatases"/>
    <property type="match status" value="1"/>
</dbReference>
<evidence type="ECO:0000259" key="7">
    <source>
        <dbReference type="PROSITE" id="PS50222"/>
    </source>
</evidence>
<dbReference type="PROSITE" id="PS00018">
    <property type="entry name" value="EF_HAND_1"/>
    <property type="match status" value="2"/>
</dbReference>
<comment type="caution">
    <text evidence="8">The sequence shown here is derived from an EMBL/GenBank/DDBJ whole genome shotgun (WGS) entry which is preliminary data.</text>
</comment>
<reference evidence="8" key="1">
    <citation type="submission" date="2024-02" db="EMBL/GenBank/DDBJ databases">
        <authorList>
            <consortium name="ELIXIR-Norway"/>
            <consortium name="Elixir Norway"/>
        </authorList>
    </citation>
    <scope>NUCLEOTIDE SEQUENCE</scope>
</reference>
<gene>
    <name evidence="8" type="ORF">CSSPJE1EN1_LOCUS27884</name>
</gene>
<dbReference type="SMART" id="SM00156">
    <property type="entry name" value="PP2Ac"/>
    <property type="match status" value="1"/>
</dbReference>
<comment type="cofactor">
    <cofactor evidence="1">
        <name>Mn(2+)</name>
        <dbReference type="ChEBI" id="CHEBI:29035"/>
    </cofactor>
</comment>
<evidence type="ECO:0000256" key="3">
    <source>
        <dbReference type="ARBA" id="ARBA00022723"/>
    </source>
</evidence>
<evidence type="ECO:0000256" key="1">
    <source>
        <dbReference type="ARBA" id="ARBA00001936"/>
    </source>
</evidence>